<feature type="transmembrane region" description="Helical" evidence="1">
    <location>
        <begin position="7"/>
        <end position="25"/>
    </location>
</feature>
<accession>A0A9D1UY82</accession>
<keyword evidence="1" id="KW-1133">Transmembrane helix</keyword>
<keyword evidence="1" id="KW-0812">Transmembrane</keyword>
<sequence>MKIIRILIILAAFLIMISSMVSLIAPEDPKTAVYINIAAMATLVVVITLLNFQKQNNAKRHR</sequence>
<evidence type="ECO:0000313" key="3">
    <source>
        <dbReference type="Proteomes" id="UP000824202"/>
    </source>
</evidence>
<evidence type="ECO:0000313" key="2">
    <source>
        <dbReference type="EMBL" id="HIX02646.1"/>
    </source>
</evidence>
<gene>
    <name evidence="2" type="ORF">H9863_00815</name>
</gene>
<feature type="transmembrane region" description="Helical" evidence="1">
    <location>
        <begin position="31"/>
        <end position="52"/>
    </location>
</feature>
<organism evidence="2 3">
    <name type="scientific">Candidatus Odoribacter faecigallinarum</name>
    <dbReference type="NCBI Taxonomy" id="2838706"/>
    <lineage>
        <taxon>Bacteria</taxon>
        <taxon>Pseudomonadati</taxon>
        <taxon>Bacteroidota</taxon>
        <taxon>Bacteroidia</taxon>
        <taxon>Bacteroidales</taxon>
        <taxon>Odoribacteraceae</taxon>
        <taxon>Odoribacter</taxon>
    </lineage>
</organism>
<comment type="caution">
    <text evidence="2">The sequence shown here is derived from an EMBL/GenBank/DDBJ whole genome shotgun (WGS) entry which is preliminary data.</text>
</comment>
<evidence type="ECO:0000256" key="1">
    <source>
        <dbReference type="SAM" id="Phobius"/>
    </source>
</evidence>
<dbReference type="EMBL" id="DXFT01000017">
    <property type="protein sequence ID" value="HIX02646.1"/>
    <property type="molecule type" value="Genomic_DNA"/>
</dbReference>
<reference evidence="2" key="1">
    <citation type="journal article" date="2021" name="PeerJ">
        <title>Extensive microbial diversity within the chicken gut microbiome revealed by metagenomics and culture.</title>
        <authorList>
            <person name="Gilroy R."/>
            <person name="Ravi A."/>
            <person name="Getino M."/>
            <person name="Pursley I."/>
            <person name="Horton D.L."/>
            <person name="Alikhan N.F."/>
            <person name="Baker D."/>
            <person name="Gharbi K."/>
            <person name="Hall N."/>
            <person name="Watson M."/>
            <person name="Adriaenssens E.M."/>
            <person name="Foster-Nyarko E."/>
            <person name="Jarju S."/>
            <person name="Secka A."/>
            <person name="Antonio M."/>
            <person name="Oren A."/>
            <person name="Chaudhuri R.R."/>
            <person name="La Ragione R."/>
            <person name="Hildebrand F."/>
            <person name="Pallen M.J."/>
        </authorList>
    </citation>
    <scope>NUCLEOTIDE SEQUENCE</scope>
    <source>
        <strain evidence="2">23274</strain>
    </source>
</reference>
<protein>
    <submittedName>
        <fullName evidence="2">Uncharacterized protein</fullName>
    </submittedName>
</protein>
<proteinExistence type="predicted"/>
<reference evidence="2" key="2">
    <citation type="submission" date="2021-04" db="EMBL/GenBank/DDBJ databases">
        <authorList>
            <person name="Gilroy R."/>
        </authorList>
    </citation>
    <scope>NUCLEOTIDE SEQUENCE</scope>
    <source>
        <strain evidence="2">23274</strain>
    </source>
</reference>
<keyword evidence="1" id="KW-0472">Membrane</keyword>
<dbReference type="AlphaFoldDB" id="A0A9D1UY82"/>
<name>A0A9D1UY82_9BACT</name>
<dbReference type="Proteomes" id="UP000824202">
    <property type="component" value="Unassembled WGS sequence"/>
</dbReference>